<dbReference type="GO" id="GO:0046872">
    <property type="term" value="F:metal ion binding"/>
    <property type="evidence" value="ECO:0007669"/>
    <property type="project" value="UniProtKB-KW"/>
</dbReference>
<proteinExistence type="inferred from homology"/>
<dbReference type="GO" id="GO:0008783">
    <property type="term" value="F:agmatinase activity"/>
    <property type="evidence" value="ECO:0007669"/>
    <property type="project" value="UniProtKB-EC"/>
</dbReference>
<dbReference type="Pfam" id="PF00491">
    <property type="entry name" value="Arginase"/>
    <property type="match status" value="1"/>
</dbReference>
<dbReference type="PROSITE" id="PS01053">
    <property type="entry name" value="ARGINASE_1"/>
    <property type="match status" value="1"/>
</dbReference>
<dbReference type="Gene3D" id="3.40.800.10">
    <property type="entry name" value="Ureohydrolase domain"/>
    <property type="match status" value="1"/>
</dbReference>
<dbReference type="InterPro" id="IPR020855">
    <property type="entry name" value="Ureohydrolase_Mn_BS"/>
</dbReference>
<evidence type="ECO:0000313" key="9">
    <source>
        <dbReference type="Proteomes" id="UP001219567"/>
    </source>
</evidence>
<feature type="signal peptide" evidence="6">
    <location>
        <begin position="1"/>
        <end position="23"/>
    </location>
</feature>
<dbReference type="SUPFAM" id="SSF52768">
    <property type="entry name" value="Arginase/deacetylase"/>
    <property type="match status" value="1"/>
</dbReference>
<keyword evidence="6" id="KW-0732">Signal</keyword>
<feature type="region of interest" description="Disordered" evidence="5">
    <location>
        <begin position="394"/>
        <end position="422"/>
    </location>
</feature>
<dbReference type="CDD" id="cd11592">
    <property type="entry name" value="Agmatinase_PAH"/>
    <property type="match status" value="1"/>
</dbReference>
<reference evidence="7 9" key="1">
    <citation type="submission" date="2023-03" db="EMBL/GenBank/DDBJ databases">
        <title>Mating type loci evolution in Malassezia.</title>
        <authorList>
            <person name="Coelho M.A."/>
        </authorList>
    </citation>
    <scope>NUCLEOTIDE SEQUENCE [LARGE SCALE GENOMIC DNA]</scope>
    <source>
        <strain evidence="7 9">CBS 9725</strain>
    </source>
</reference>
<evidence type="ECO:0000313" key="7">
    <source>
        <dbReference type="EMBL" id="WFD00013.1"/>
    </source>
</evidence>
<evidence type="ECO:0000256" key="1">
    <source>
        <dbReference type="ARBA" id="ARBA00009227"/>
    </source>
</evidence>
<accession>A0AAJ5YYQ4</accession>
<gene>
    <name evidence="7" type="ORF">MYAM1_002759</name>
    <name evidence="8" type="ORF">MYAM1_003163</name>
</gene>
<dbReference type="PANTHER" id="PTHR11358:SF26">
    <property type="entry name" value="GUANIDINO ACID HYDROLASE, MITOCHONDRIAL"/>
    <property type="match status" value="1"/>
</dbReference>
<evidence type="ECO:0000256" key="4">
    <source>
        <dbReference type="RuleBase" id="RU003684"/>
    </source>
</evidence>
<dbReference type="EMBL" id="CP119947">
    <property type="protein sequence ID" value="WFD00414.1"/>
    <property type="molecule type" value="Genomic_DNA"/>
</dbReference>
<dbReference type="PANTHER" id="PTHR11358">
    <property type="entry name" value="ARGINASE/AGMATINASE"/>
    <property type="match status" value="1"/>
</dbReference>
<dbReference type="Proteomes" id="UP001219567">
    <property type="component" value="Chromosome 3"/>
</dbReference>
<dbReference type="EC" id="3.5.3.11" evidence="7"/>
<evidence type="ECO:0000256" key="6">
    <source>
        <dbReference type="SAM" id="SignalP"/>
    </source>
</evidence>
<keyword evidence="3 4" id="KW-0378">Hydrolase</keyword>
<evidence type="ECO:0000256" key="2">
    <source>
        <dbReference type="ARBA" id="ARBA00022723"/>
    </source>
</evidence>
<dbReference type="PRINTS" id="PR00116">
    <property type="entry name" value="ARGINASE"/>
</dbReference>
<keyword evidence="2" id="KW-0479">Metal-binding</keyword>
<dbReference type="GO" id="GO:0033389">
    <property type="term" value="P:putrescine biosynthetic process from arginine, via agmatine"/>
    <property type="evidence" value="ECO:0007669"/>
    <property type="project" value="TreeGrafter"/>
</dbReference>
<dbReference type="PROSITE" id="PS51409">
    <property type="entry name" value="ARGINASE_2"/>
    <property type="match status" value="1"/>
</dbReference>
<dbReference type="FunFam" id="3.40.800.10:FF:000014">
    <property type="entry name" value="Arginase family protein"/>
    <property type="match status" value="1"/>
</dbReference>
<keyword evidence="9" id="KW-1185">Reference proteome</keyword>
<dbReference type="Proteomes" id="UP001219567">
    <property type="component" value="Chromosome 5"/>
</dbReference>
<evidence type="ECO:0000256" key="5">
    <source>
        <dbReference type="SAM" id="MobiDB-lite"/>
    </source>
</evidence>
<dbReference type="InterPro" id="IPR006035">
    <property type="entry name" value="Ureohydrolase"/>
</dbReference>
<sequence>MLVSKVLAVAACVAGCTVASGHGNKWDVPDFYFSGVSTFAHLPHERCLVNQDLQYDVAVLGAPVDTAVSYRPGARFGPRAIRQGSARQTVFRSFNPVLGVNPFVSQTKFMDCGDIPISPFDNALAFRQIEEAYDDIIARKVPSGKGTISDLPAKTLDSKPKFVAKDGKTHPRVALMGGDHSVALPVLRSLNKVYGPVSVIHFDSHLDTWAPSAYGSDSWGSEISGYTHGTMFYHASNEGLISNSSIHVGLRGLLSGTDYIDYHRDSSLGFTYLETWEMDQLGTEGVVEAIKERVGETPVYLSIDIDVLDPSIAPGTGTPVSGGLTSRELRSIVRQLKGLNLVGCEVVEVSPPYDTNGEVTALAAAELLYELMSIMALRPLDKVAIDPYERPKRWTPSKKQVQKTDAAQIDNEATEEKQSKCGCSGHEVKERSRLSIAINVAVPLLMVPLLYFVYQNASLRGG</sequence>
<evidence type="ECO:0000256" key="3">
    <source>
        <dbReference type="ARBA" id="ARBA00022801"/>
    </source>
</evidence>
<evidence type="ECO:0000313" key="8">
    <source>
        <dbReference type="EMBL" id="WFD00414.1"/>
    </source>
</evidence>
<comment type="similarity">
    <text evidence="1">Belongs to the arginase family. Agmatinase subfamily.</text>
</comment>
<dbReference type="AlphaFoldDB" id="A0AAJ5YYQ4"/>
<feature type="chain" id="PRO_5044708011" evidence="6">
    <location>
        <begin position="24"/>
        <end position="462"/>
    </location>
</feature>
<dbReference type="InterPro" id="IPR023696">
    <property type="entry name" value="Ureohydrolase_dom_sf"/>
</dbReference>
<name>A0AAJ5YYQ4_9BASI</name>
<protein>
    <submittedName>
        <fullName evidence="7">Agmatinase</fullName>
        <ecNumber evidence="7">3.5.3.11</ecNumber>
    </submittedName>
</protein>
<organism evidence="7 9">
    <name type="scientific">Malassezia yamatoensis</name>
    <dbReference type="NCBI Taxonomy" id="253288"/>
    <lineage>
        <taxon>Eukaryota</taxon>
        <taxon>Fungi</taxon>
        <taxon>Dikarya</taxon>
        <taxon>Basidiomycota</taxon>
        <taxon>Ustilaginomycotina</taxon>
        <taxon>Malasseziomycetes</taxon>
        <taxon>Malasseziales</taxon>
        <taxon>Malasseziaceae</taxon>
        <taxon>Malassezia</taxon>
    </lineage>
</organism>
<dbReference type="EMBL" id="CP119945">
    <property type="protein sequence ID" value="WFD00013.1"/>
    <property type="molecule type" value="Genomic_DNA"/>
</dbReference>